<dbReference type="SFLD" id="SFLDG01129">
    <property type="entry name" value="C1.5:_HAD__Beta-PGM__Phosphata"/>
    <property type="match status" value="1"/>
</dbReference>
<dbReference type="Pfam" id="PF13419">
    <property type="entry name" value="HAD_2"/>
    <property type="match status" value="1"/>
</dbReference>
<evidence type="ECO:0000256" key="3">
    <source>
        <dbReference type="ARBA" id="ARBA00004818"/>
    </source>
</evidence>
<dbReference type="InterPro" id="IPR041492">
    <property type="entry name" value="HAD_2"/>
</dbReference>
<dbReference type="Proteomes" id="UP001271769">
    <property type="component" value="Unassembled WGS sequence"/>
</dbReference>
<proteinExistence type="inferred from homology"/>
<evidence type="ECO:0000256" key="5">
    <source>
        <dbReference type="ARBA" id="ARBA00013078"/>
    </source>
</evidence>
<accession>A0ABU5E1Q7</accession>
<dbReference type="GO" id="GO:0008967">
    <property type="term" value="F:phosphoglycolate phosphatase activity"/>
    <property type="evidence" value="ECO:0007669"/>
    <property type="project" value="UniProtKB-EC"/>
</dbReference>
<dbReference type="SUPFAM" id="SSF56784">
    <property type="entry name" value="HAD-like"/>
    <property type="match status" value="1"/>
</dbReference>
<evidence type="ECO:0000313" key="7">
    <source>
        <dbReference type="Proteomes" id="UP001271769"/>
    </source>
</evidence>
<dbReference type="EC" id="3.1.3.18" evidence="5"/>
<comment type="caution">
    <text evidence="6">The sequence shown here is derived from an EMBL/GenBank/DDBJ whole genome shotgun (WGS) entry which is preliminary data.</text>
</comment>
<dbReference type="Gene3D" id="3.40.50.1000">
    <property type="entry name" value="HAD superfamily/HAD-like"/>
    <property type="match status" value="1"/>
</dbReference>
<dbReference type="PANTHER" id="PTHR43434">
    <property type="entry name" value="PHOSPHOGLYCOLATE PHOSPHATASE"/>
    <property type="match status" value="1"/>
</dbReference>
<dbReference type="Gene3D" id="1.10.150.240">
    <property type="entry name" value="Putative phosphatase, domain 2"/>
    <property type="match status" value="1"/>
</dbReference>
<evidence type="ECO:0000256" key="4">
    <source>
        <dbReference type="ARBA" id="ARBA00006171"/>
    </source>
</evidence>
<dbReference type="InterPro" id="IPR036412">
    <property type="entry name" value="HAD-like_sf"/>
</dbReference>
<evidence type="ECO:0000256" key="1">
    <source>
        <dbReference type="ARBA" id="ARBA00000830"/>
    </source>
</evidence>
<comment type="pathway">
    <text evidence="3">Organic acid metabolism; glycolate biosynthesis; glycolate from 2-phosphoglycolate: step 1/1.</text>
</comment>
<organism evidence="6 7">
    <name type="scientific">Dongia rigui</name>
    <dbReference type="NCBI Taxonomy" id="940149"/>
    <lineage>
        <taxon>Bacteria</taxon>
        <taxon>Pseudomonadati</taxon>
        <taxon>Pseudomonadota</taxon>
        <taxon>Alphaproteobacteria</taxon>
        <taxon>Rhodospirillales</taxon>
        <taxon>Dongiaceae</taxon>
        <taxon>Dongia</taxon>
    </lineage>
</organism>
<dbReference type="InterPro" id="IPR023198">
    <property type="entry name" value="PGP-like_dom2"/>
</dbReference>
<evidence type="ECO:0000313" key="6">
    <source>
        <dbReference type="EMBL" id="MDY0873475.1"/>
    </source>
</evidence>
<comment type="catalytic activity">
    <reaction evidence="1">
        <text>2-phosphoglycolate + H2O = glycolate + phosphate</text>
        <dbReference type="Rhea" id="RHEA:14369"/>
        <dbReference type="ChEBI" id="CHEBI:15377"/>
        <dbReference type="ChEBI" id="CHEBI:29805"/>
        <dbReference type="ChEBI" id="CHEBI:43474"/>
        <dbReference type="ChEBI" id="CHEBI:58033"/>
        <dbReference type="EC" id="3.1.3.18"/>
    </reaction>
</comment>
<reference evidence="6 7" key="1">
    <citation type="journal article" date="2013" name="Antonie Van Leeuwenhoek">
        <title>Dongia rigui sp. nov., isolated from freshwater of a large wetland in Korea.</title>
        <authorList>
            <person name="Baik K.S."/>
            <person name="Hwang Y.M."/>
            <person name="Choi J.S."/>
            <person name="Kwon J."/>
            <person name="Seong C.N."/>
        </authorList>
    </citation>
    <scope>NUCLEOTIDE SEQUENCE [LARGE SCALE GENOMIC DNA]</scope>
    <source>
        <strain evidence="6 7">04SU4-P</strain>
    </source>
</reference>
<protein>
    <recommendedName>
        <fullName evidence="5">phosphoglycolate phosphatase</fullName>
        <ecNumber evidence="5">3.1.3.18</ecNumber>
    </recommendedName>
</protein>
<dbReference type="InterPro" id="IPR037512">
    <property type="entry name" value="PGPase_prok"/>
</dbReference>
<dbReference type="EMBL" id="JAXCLX010000003">
    <property type="protein sequence ID" value="MDY0873475.1"/>
    <property type="molecule type" value="Genomic_DNA"/>
</dbReference>
<dbReference type="PANTHER" id="PTHR43434:SF1">
    <property type="entry name" value="PHOSPHOGLYCOLATE PHOSPHATASE"/>
    <property type="match status" value="1"/>
</dbReference>
<name>A0ABU5E1Q7_9PROT</name>
<dbReference type="InterPro" id="IPR050155">
    <property type="entry name" value="HAD-like_hydrolase_sf"/>
</dbReference>
<keyword evidence="7" id="KW-1185">Reference proteome</keyword>
<evidence type="ECO:0000256" key="2">
    <source>
        <dbReference type="ARBA" id="ARBA00001946"/>
    </source>
</evidence>
<dbReference type="SFLD" id="SFLDS00003">
    <property type="entry name" value="Haloacid_Dehalogenase"/>
    <property type="match status" value="1"/>
</dbReference>
<dbReference type="NCBIfam" id="TIGR01449">
    <property type="entry name" value="PGP_bact"/>
    <property type="match status" value="1"/>
</dbReference>
<gene>
    <name evidence="6" type="primary">gph</name>
    <name evidence="6" type="ORF">SMD31_16160</name>
</gene>
<comment type="similarity">
    <text evidence="4">Belongs to the HAD-like hydrolase superfamily. CbbY/CbbZ/Gph/YieH family.</text>
</comment>
<comment type="cofactor">
    <cofactor evidence="2">
        <name>Mg(2+)</name>
        <dbReference type="ChEBI" id="CHEBI:18420"/>
    </cofactor>
</comment>
<keyword evidence="6" id="KW-0378">Hydrolase</keyword>
<sequence length="226" mass="23815">MAWRQFLVFDLDGTLIDSAPDIADAVNALLGELGRPALPLGDIKTMIGDGAPVLLARALNASGLPHEAAELMPRFKTIYEAASTNRTVLYPGVREILETFRREGRHLSLCTNKPSVATRVVLDHFGLSVLFQAVIGGDTLKERKPAKEPLLAAIAQSGGDPACAAETAVMIGDSHTDLATAKAGGVPGVIIPSGYGRPADRAEQGAYHEIARFADLPALLGKIDQG</sequence>
<dbReference type="RefSeq" id="WP_320501949.1">
    <property type="nucleotide sequence ID" value="NZ_JAXCLX010000003.1"/>
</dbReference>
<dbReference type="InterPro" id="IPR023214">
    <property type="entry name" value="HAD_sf"/>
</dbReference>